<feature type="transmembrane region" description="Helical" evidence="1">
    <location>
        <begin position="74"/>
        <end position="95"/>
    </location>
</feature>
<keyword evidence="1" id="KW-0472">Membrane</keyword>
<name>A0A4Q1KLT5_9SPHN</name>
<dbReference type="AlphaFoldDB" id="A0A4Q1KLT5"/>
<proteinExistence type="predicted"/>
<gene>
    <name evidence="2" type="ORF">EQG66_00600</name>
</gene>
<reference evidence="3" key="1">
    <citation type="submission" date="2019-01" db="EMBL/GenBank/DDBJ databases">
        <title>Cytophagaceae bacterium strain CAR-16.</title>
        <authorList>
            <person name="Chen W.-M."/>
        </authorList>
    </citation>
    <scope>NUCLEOTIDE SEQUENCE [LARGE SCALE GENOMIC DNA]</scope>
    <source>
        <strain evidence="3">CHR27</strain>
    </source>
</reference>
<keyword evidence="1" id="KW-0812">Transmembrane</keyword>
<comment type="caution">
    <text evidence="2">The sequence shown here is derived from an EMBL/GenBank/DDBJ whole genome shotgun (WGS) entry which is preliminary data.</text>
</comment>
<protein>
    <submittedName>
        <fullName evidence="2">Uncharacterized protein</fullName>
    </submittedName>
</protein>
<dbReference type="Proteomes" id="UP000290958">
    <property type="component" value="Unassembled WGS sequence"/>
</dbReference>
<keyword evidence="3" id="KW-1185">Reference proteome</keyword>
<dbReference type="RefSeq" id="WP_129402611.1">
    <property type="nucleotide sequence ID" value="NZ_SBKP01000001.1"/>
</dbReference>
<dbReference type="OrthoDB" id="7509319at2"/>
<evidence type="ECO:0000256" key="1">
    <source>
        <dbReference type="SAM" id="Phobius"/>
    </source>
</evidence>
<accession>A0A4Q1KLT5</accession>
<dbReference type="EMBL" id="SBKP01000001">
    <property type="protein sequence ID" value="RXR30828.1"/>
    <property type="molecule type" value="Genomic_DNA"/>
</dbReference>
<evidence type="ECO:0000313" key="3">
    <source>
        <dbReference type="Proteomes" id="UP000290958"/>
    </source>
</evidence>
<sequence>MKPQLTAKNWFGKASAGLILGFLIALGVSGLFRTLGGVQEAFFSTKGQFSMWLMSPVWALVVSLVFLFRTSLRAWGWLALANIVLWGLIAVLGGLRP</sequence>
<organism evidence="2 3">
    <name type="scientific">Sphingobium fluviale</name>
    <dbReference type="NCBI Taxonomy" id="2506423"/>
    <lineage>
        <taxon>Bacteria</taxon>
        <taxon>Pseudomonadati</taxon>
        <taxon>Pseudomonadota</taxon>
        <taxon>Alphaproteobacteria</taxon>
        <taxon>Sphingomonadales</taxon>
        <taxon>Sphingomonadaceae</taxon>
        <taxon>Sphingobium</taxon>
    </lineage>
</organism>
<keyword evidence="1" id="KW-1133">Transmembrane helix</keyword>
<evidence type="ECO:0000313" key="2">
    <source>
        <dbReference type="EMBL" id="RXR30828.1"/>
    </source>
</evidence>
<feature type="transmembrane region" description="Helical" evidence="1">
    <location>
        <begin position="16"/>
        <end position="37"/>
    </location>
</feature>
<feature type="transmembrane region" description="Helical" evidence="1">
    <location>
        <begin position="49"/>
        <end position="68"/>
    </location>
</feature>